<dbReference type="InterPro" id="IPR006311">
    <property type="entry name" value="TAT_signal"/>
</dbReference>
<gene>
    <name evidence="5" type="ORF">GCM10010334_53420</name>
</gene>
<feature type="region of interest" description="Disordered" evidence="1">
    <location>
        <begin position="34"/>
        <end position="68"/>
    </location>
</feature>
<evidence type="ECO:0000256" key="1">
    <source>
        <dbReference type="SAM" id="MobiDB-lite"/>
    </source>
</evidence>
<protein>
    <submittedName>
        <fullName evidence="5">D-alanyl-D-alanine carboxypeptidase</fullName>
    </submittedName>
</protein>
<dbReference type="PANTHER" id="PTHR21581">
    <property type="entry name" value="D-ALANYL-D-ALANINE CARBOXYPEPTIDASE"/>
    <property type="match status" value="1"/>
</dbReference>
<evidence type="ECO:0000256" key="3">
    <source>
        <dbReference type="SAM" id="SignalP"/>
    </source>
</evidence>
<keyword evidence="5" id="KW-0645">Protease</keyword>
<reference evidence="5" key="1">
    <citation type="journal article" date="2014" name="Int. J. Syst. Evol. Microbiol.">
        <title>Complete genome sequence of Corynebacterium casei LMG S-19264T (=DSM 44701T), isolated from a smear-ripened cheese.</title>
        <authorList>
            <consortium name="US DOE Joint Genome Institute (JGI-PGF)"/>
            <person name="Walter F."/>
            <person name="Albersmeier A."/>
            <person name="Kalinowski J."/>
            <person name="Ruckert C."/>
        </authorList>
    </citation>
    <scope>NUCLEOTIDE SEQUENCE</scope>
    <source>
        <strain evidence="5">JCM 4637</strain>
    </source>
</reference>
<dbReference type="InterPro" id="IPR001967">
    <property type="entry name" value="Peptidase_S11_N"/>
</dbReference>
<feature type="chain" id="PRO_5036931248" evidence="3">
    <location>
        <begin position="37"/>
        <end position="401"/>
    </location>
</feature>
<proteinExistence type="predicted"/>
<dbReference type="PANTHER" id="PTHR21581:SF33">
    <property type="entry name" value="D-ALANYL-D-ALANINE CARBOXYPEPTIDASE DACB"/>
    <property type="match status" value="1"/>
</dbReference>
<dbReference type="EMBL" id="BMVC01000011">
    <property type="protein sequence ID" value="GHD04510.1"/>
    <property type="molecule type" value="Genomic_DNA"/>
</dbReference>
<organism evidence="5 6">
    <name type="scientific">Streptomyces finlayi</name>
    <dbReference type="NCBI Taxonomy" id="67296"/>
    <lineage>
        <taxon>Bacteria</taxon>
        <taxon>Bacillati</taxon>
        <taxon>Actinomycetota</taxon>
        <taxon>Actinomycetes</taxon>
        <taxon>Kitasatosporales</taxon>
        <taxon>Streptomycetaceae</taxon>
        <taxon>Streptomyces</taxon>
    </lineage>
</organism>
<comment type="caution">
    <text evidence="5">The sequence shown here is derived from an EMBL/GenBank/DDBJ whole genome shotgun (WGS) entry which is preliminary data.</text>
</comment>
<dbReference type="SUPFAM" id="SSF56601">
    <property type="entry name" value="beta-lactamase/transpeptidase-like"/>
    <property type="match status" value="1"/>
</dbReference>
<keyword evidence="5" id="KW-0378">Hydrolase</keyword>
<feature type="domain" description="Peptidase S11 D-alanyl-D-alanine carboxypeptidase A N-terminal" evidence="4">
    <location>
        <begin position="71"/>
        <end position="304"/>
    </location>
</feature>
<keyword evidence="3" id="KW-0732">Signal</keyword>
<feature type="signal peptide" evidence="3">
    <location>
        <begin position="1"/>
        <end position="36"/>
    </location>
</feature>
<feature type="transmembrane region" description="Helical" evidence="2">
    <location>
        <begin position="370"/>
        <end position="391"/>
    </location>
</feature>
<dbReference type="Gene3D" id="3.40.710.10">
    <property type="entry name" value="DD-peptidase/beta-lactamase superfamily"/>
    <property type="match status" value="1"/>
</dbReference>
<accession>A0A918X2H6</accession>
<dbReference type="GO" id="GO:0006508">
    <property type="term" value="P:proteolysis"/>
    <property type="evidence" value="ECO:0007669"/>
    <property type="project" value="InterPro"/>
</dbReference>
<evidence type="ECO:0000259" key="4">
    <source>
        <dbReference type="Pfam" id="PF00768"/>
    </source>
</evidence>
<keyword evidence="2" id="KW-1133">Transmembrane helix</keyword>
<name>A0A918X2H6_9ACTN</name>
<dbReference type="RefSeq" id="WP_189825547.1">
    <property type="nucleotide sequence ID" value="NZ_BMVC01000011.1"/>
</dbReference>
<dbReference type="InterPro" id="IPR012338">
    <property type="entry name" value="Beta-lactam/transpept-like"/>
</dbReference>
<dbReference type="AlphaFoldDB" id="A0A918X2H6"/>
<dbReference type="GO" id="GO:0009002">
    <property type="term" value="F:serine-type D-Ala-D-Ala carboxypeptidase activity"/>
    <property type="evidence" value="ECO:0007669"/>
    <property type="project" value="InterPro"/>
</dbReference>
<keyword evidence="2" id="KW-0812">Transmembrane</keyword>
<evidence type="ECO:0000313" key="5">
    <source>
        <dbReference type="EMBL" id="GHD04510.1"/>
    </source>
</evidence>
<dbReference type="Proteomes" id="UP000638353">
    <property type="component" value="Unassembled WGS sequence"/>
</dbReference>
<keyword evidence="2" id="KW-0472">Membrane</keyword>
<reference evidence="5" key="2">
    <citation type="submission" date="2020-09" db="EMBL/GenBank/DDBJ databases">
        <authorList>
            <person name="Sun Q."/>
            <person name="Ohkuma M."/>
        </authorList>
    </citation>
    <scope>NUCLEOTIDE SEQUENCE</scope>
    <source>
        <strain evidence="5">JCM 4637</strain>
    </source>
</reference>
<keyword evidence="5" id="KW-0121">Carboxypeptidase</keyword>
<evidence type="ECO:0000256" key="2">
    <source>
        <dbReference type="SAM" id="Phobius"/>
    </source>
</evidence>
<dbReference type="PROSITE" id="PS51318">
    <property type="entry name" value="TAT"/>
    <property type="match status" value="1"/>
</dbReference>
<dbReference type="Pfam" id="PF00768">
    <property type="entry name" value="Peptidase_S11"/>
    <property type="match status" value="1"/>
</dbReference>
<feature type="compositionally biased region" description="Low complexity" evidence="1">
    <location>
        <begin position="52"/>
        <end position="68"/>
    </location>
</feature>
<sequence>MRSSPPPHLFPQFRRGFVTLTASAVAALAVATPAVAKDDKPKTPPAQMSSVGGAALAKPGPQAGAGAPALPKDLSALSWIVSDADSGDVLAASNAHWPLPPASTLKMLFADTVLPSVPHGLSHKVTDAELRGMGAGSSAVGIVPGQQYKTDDLWRGVFLRSGNDAVHVLAAMNGGVDKTVADMQKRADALGAKDTHVRSPDGYDAPGQVSSAYDLTLFLREGLKNADFKEFCSTAEAKFPGGPSTKGKPFAISNTNRMLSGIGGVDKYPGLIGGKNGYTSHAGNTLSEAATRDGRTLLVTVMNPQEKKHDEVYVEMRKLLDWGFQAAGRTKPIGSLDQKSPVAGTASPSAKAAAGAKAAGEASSDGSMGALGWTGIGAAVVVAGGAAVIVLKRRRAGEGAE</sequence>
<evidence type="ECO:0000313" key="6">
    <source>
        <dbReference type="Proteomes" id="UP000638353"/>
    </source>
</evidence>